<dbReference type="InterPro" id="IPR012340">
    <property type="entry name" value="NA-bd_OB-fold"/>
</dbReference>
<proteinExistence type="predicted"/>
<feature type="transmembrane region" description="Helical" evidence="1">
    <location>
        <begin position="64"/>
        <end position="91"/>
    </location>
</feature>
<protein>
    <recommendedName>
        <fullName evidence="2">Membrane protein NfeD2 N-terminal transmembrane domain-containing protein</fullName>
    </recommendedName>
</protein>
<keyword evidence="1" id="KW-0472">Membrane</keyword>
<sequence length="166" mass="17270">METLLIVLFGIGVGYAVLSAVVGDIFGLDVHTGEHPFLSPTIIATFLTVFGGVGYMLLHNTGWSAVLIAGLSLLVALGVSSVVLFLVVIPLQAAQKGMAMSAKQMIGLEAEVVTSIEVSRLGEIVYEQGGSRHSAPAKSTGSEAIPYGAQVRIVDELAGTFVVEKV</sequence>
<organism evidence="3 4">
    <name type="scientific">Cohnella terricola</name>
    <dbReference type="NCBI Taxonomy" id="1289167"/>
    <lineage>
        <taxon>Bacteria</taxon>
        <taxon>Bacillati</taxon>
        <taxon>Bacillota</taxon>
        <taxon>Bacilli</taxon>
        <taxon>Bacillales</taxon>
        <taxon>Paenibacillaceae</taxon>
        <taxon>Cohnella</taxon>
    </lineage>
</organism>
<evidence type="ECO:0000313" key="4">
    <source>
        <dbReference type="Proteomes" id="UP000316330"/>
    </source>
</evidence>
<reference evidence="3 4" key="1">
    <citation type="submission" date="2019-07" db="EMBL/GenBank/DDBJ databases">
        <authorList>
            <person name="Kim J."/>
        </authorList>
    </citation>
    <scope>NUCLEOTIDE SEQUENCE [LARGE SCALE GENOMIC DNA]</scope>
    <source>
        <strain evidence="3 4">G13</strain>
    </source>
</reference>
<feature type="transmembrane region" description="Helical" evidence="1">
    <location>
        <begin position="38"/>
        <end position="58"/>
    </location>
</feature>
<dbReference type="OrthoDB" id="1683445at2"/>
<gene>
    <name evidence="3" type="ORF">FPZ45_18490</name>
</gene>
<evidence type="ECO:0000256" key="1">
    <source>
        <dbReference type="SAM" id="Phobius"/>
    </source>
</evidence>
<evidence type="ECO:0000259" key="2">
    <source>
        <dbReference type="Pfam" id="PF25842"/>
    </source>
</evidence>
<accession>A0A559JBR6</accession>
<comment type="caution">
    <text evidence="3">The sequence shown here is derived from an EMBL/GenBank/DDBJ whole genome shotgun (WGS) entry which is preliminary data.</text>
</comment>
<name>A0A559JBR6_9BACL</name>
<keyword evidence="1" id="KW-1133">Transmembrane helix</keyword>
<dbReference type="AlphaFoldDB" id="A0A559JBR6"/>
<dbReference type="InterPro" id="IPR058653">
    <property type="entry name" value="NfeD2_TM"/>
</dbReference>
<feature type="transmembrane region" description="Helical" evidence="1">
    <location>
        <begin position="6"/>
        <end position="26"/>
    </location>
</feature>
<keyword evidence="1" id="KW-0812">Transmembrane</keyword>
<dbReference type="Gene3D" id="2.40.50.140">
    <property type="entry name" value="Nucleic acid-binding proteins"/>
    <property type="match status" value="1"/>
</dbReference>
<keyword evidence="4" id="KW-1185">Reference proteome</keyword>
<dbReference type="Pfam" id="PF25842">
    <property type="entry name" value="NfeD_TM"/>
    <property type="match status" value="1"/>
</dbReference>
<dbReference type="EMBL" id="VNJJ01000012">
    <property type="protein sequence ID" value="TVX97328.1"/>
    <property type="molecule type" value="Genomic_DNA"/>
</dbReference>
<feature type="domain" description="Membrane protein NfeD2 N-terminal transmembrane" evidence="2">
    <location>
        <begin position="1"/>
        <end position="95"/>
    </location>
</feature>
<dbReference type="Proteomes" id="UP000316330">
    <property type="component" value="Unassembled WGS sequence"/>
</dbReference>
<dbReference type="RefSeq" id="WP_144705208.1">
    <property type="nucleotide sequence ID" value="NZ_VNJJ01000012.1"/>
</dbReference>
<evidence type="ECO:0000313" key="3">
    <source>
        <dbReference type="EMBL" id="TVX97328.1"/>
    </source>
</evidence>